<dbReference type="InterPro" id="IPR041698">
    <property type="entry name" value="Methyltransf_25"/>
</dbReference>
<dbReference type="SUPFAM" id="SSF53335">
    <property type="entry name" value="S-adenosyl-L-methionine-dependent methyltransferases"/>
    <property type="match status" value="1"/>
</dbReference>
<keyword evidence="2" id="KW-0808">Transferase</keyword>
<dbReference type="GO" id="GO:0008168">
    <property type="term" value="F:methyltransferase activity"/>
    <property type="evidence" value="ECO:0007669"/>
    <property type="project" value="UniProtKB-KW"/>
</dbReference>
<sequence length="225" mass="23436">MGGAGVSAELSFTDAFTYALRGARARVAHSSGRGPSELPVESWTSPADDDDHALLDLCDGPTLDVGCGPGRLTHELTLRGHRALGVDVVAEAVNLTRQRGAEAVVADVFDTVPDEGSWSTVLLADGNVGIAGDPARLLRRIREVLRPGGQAVVEVAAPGSGSSSGWSTLEVPHGRCRPFRWAFLAVDDVAAVAAAAGMVLVSAHRLSTLDDAQQARWATVLAEQP</sequence>
<feature type="domain" description="Methyltransferase" evidence="1">
    <location>
        <begin position="63"/>
        <end position="149"/>
    </location>
</feature>
<reference evidence="2 3" key="1">
    <citation type="submission" date="2018-03" db="EMBL/GenBank/DDBJ databases">
        <authorList>
            <person name="Keele B.F."/>
        </authorList>
    </citation>
    <scope>NUCLEOTIDE SEQUENCE [LARGE SCALE GENOMIC DNA]</scope>
    <source>
        <strain evidence="2 3">IB-3</strain>
    </source>
</reference>
<dbReference type="AlphaFoldDB" id="A0A2R7YRF4"/>
<protein>
    <submittedName>
        <fullName evidence="2">SAM-dependent methyltransferase</fullName>
    </submittedName>
</protein>
<evidence type="ECO:0000313" key="2">
    <source>
        <dbReference type="EMBL" id="PUA79005.1"/>
    </source>
</evidence>
<dbReference type="Pfam" id="PF13649">
    <property type="entry name" value="Methyltransf_25"/>
    <property type="match status" value="1"/>
</dbReference>
<gene>
    <name evidence="2" type="ORF">C7S10_21235</name>
</gene>
<keyword evidence="3" id="KW-1185">Reference proteome</keyword>
<dbReference type="OrthoDB" id="4484556at2"/>
<dbReference type="InterPro" id="IPR029063">
    <property type="entry name" value="SAM-dependent_MTases_sf"/>
</dbReference>
<dbReference type="EMBL" id="PYXZ01000013">
    <property type="protein sequence ID" value="PUA79005.1"/>
    <property type="molecule type" value="Genomic_DNA"/>
</dbReference>
<dbReference type="GO" id="GO:0032259">
    <property type="term" value="P:methylation"/>
    <property type="evidence" value="ECO:0007669"/>
    <property type="project" value="UniProtKB-KW"/>
</dbReference>
<proteinExistence type="predicted"/>
<evidence type="ECO:0000259" key="1">
    <source>
        <dbReference type="Pfam" id="PF13649"/>
    </source>
</evidence>
<dbReference type="CDD" id="cd02440">
    <property type="entry name" value="AdoMet_MTases"/>
    <property type="match status" value="1"/>
</dbReference>
<accession>A0A2R7YRF4</accession>
<dbReference type="Proteomes" id="UP000244867">
    <property type="component" value="Unassembled WGS sequence"/>
</dbReference>
<keyword evidence="2" id="KW-0489">Methyltransferase</keyword>
<organism evidence="2 3">
    <name type="scientific">Nocardioides currus</name>
    <dbReference type="NCBI Taxonomy" id="2133958"/>
    <lineage>
        <taxon>Bacteria</taxon>
        <taxon>Bacillati</taxon>
        <taxon>Actinomycetota</taxon>
        <taxon>Actinomycetes</taxon>
        <taxon>Propionibacteriales</taxon>
        <taxon>Nocardioidaceae</taxon>
        <taxon>Nocardioides</taxon>
    </lineage>
</organism>
<dbReference type="Gene3D" id="3.40.50.150">
    <property type="entry name" value="Vaccinia Virus protein VP39"/>
    <property type="match status" value="1"/>
</dbReference>
<name>A0A2R7YRF4_9ACTN</name>
<evidence type="ECO:0000313" key="3">
    <source>
        <dbReference type="Proteomes" id="UP000244867"/>
    </source>
</evidence>
<comment type="caution">
    <text evidence="2">The sequence shown here is derived from an EMBL/GenBank/DDBJ whole genome shotgun (WGS) entry which is preliminary data.</text>
</comment>